<evidence type="ECO:0000313" key="11">
    <source>
        <dbReference type="Proteomes" id="UP000199568"/>
    </source>
</evidence>
<keyword evidence="6" id="KW-0645">Protease</keyword>
<dbReference type="STRING" id="426128.SAMN05660297_01562"/>
<organism evidence="10 11">
    <name type="scientific">Natronincola peptidivorans</name>
    <dbReference type="NCBI Taxonomy" id="426128"/>
    <lineage>
        <taxon>Bacteria</taxon>
        <taxon>Bacillati</taxon>
        <taxon>Bacillota</taxon>
        <taxon>Clostridia</taxon>
        <taxon>Peptostreptococcales</taxon>
        <taxon>Natronincolaceae</taxon>
        <taxon>Natronincola</taxon>
    </lineage>
</organism>
<evidence type="ECO:0000313" key="10">
    <source>
        <dbReference type="EMBL" id="SET16524.1"/>
    </source>
</evidence>
<name>A0A1I0CAK9_9FIRM</name>
<dbReference type="RefSeq" id="WP_090441831.1">
    <property type="nucleotide sequence ID" value="NZ_FOHU01000005.1"/>
</dbReference>
<dbReference type="GO" id="GO:0008237">
    <property type="term" value="F:metallopeptidase activity"/>
    <property type="evidence" value="ECO:0007669"/>
    <property type="project" value="UniProtKB-KW"/>
</dbReference>
<dbReference type="SUPFAM" id="SSF144052">
    <property type="entry name" value="Thermophilic metalloprotease-like"/>
    <property type="match status" value="1"/>
</dbReference>
<evidence type="ECO:0000256" key="5">
    <source>
        <dbReference type="ARBA" id="ARBA00022438"/>
    </source>
</evidence>
<gene>
    <name evidence="10" type="ORF">SAMN05660297_01562</name>
</gene>
<evidence type="ECO:0000256" key="4">
    <source>
        <dbReference type="ARBA" id="ARBA00008236"/>
    </source>
</evidence>
<evidence type="ECO:0000256" key="2">
    <source>
        <dbReference type="ARBA" id="ARBA00001946"/>
    </source>
</evidence>
<evidence type="ECO:0000256" key="7">
    <source>
        <dbReference type="ARBA" id="ARBA00022723"/>
    </source>
</evidence>
<dbReference type="GO" id="GO:0004177">
    <property type="term" value="F:aminopeptidase activity"/>
    <property type="evidence" value="ECO:0007669"/>
    <property type="project" value="UniProtKB-KW"/>
</dbReference>
<dbReference type="GO" id="GO:0006508">
    <property type="term" value="P:proteolysis"/>
    <property type="evidence" value="ECO:0007669"/>
    <property type="project" value="UniProtKB-KW"/>
</dbReference>
<dbReference type="PRINTS" id="PR00919">
    <property type="entry name" value="THERMOPTASE"/>
</dbReference>
<dbReference type="Pfam" id="PF02073">
    <property type="entry name" value="Peptidase_M29"/>
    <property type="match status" value="1"/>
</dbReference>
<keyword evidence="8" id="KW-0378">Hydrolase</keyword>
<evidence type="ECO:0000256" key="8">
    <source>
        <dbReference type="ARBA" id="ARBA00022801"/>
    </source>
</evidence>
<keyword evidence="9" id="KW-0482">Metalloprotease</keyword>
<evidence type="ECO:0000256" key="6">
    <source>
        <dbReference type="ARBA" id="ARBA00022670"/>
    </source>
</evidence>
<dbReference type="Gene3D" id="3.40.1830.10">
    <property type="entry name" value="Thermophilic metalloprotease (M29)"/>
    <property type="match status" value="1"/>
</dbReference>
<comment type="cofactor">
    <cofactor evidence="2">
        <name>Mg(2+)</name>
        <dbReference type="ChEBI" id="CHEBI:18420"/>
    </cofactor>
</comment>
<protein>
    <submittedName>
        <fullName evidence="10">Leucyl aminopeptidase (Aminopeptidase T)</fullName>
    </submittedName>
</protein>
<sequence length="409" mass="46133">MNTMLLEKYARLLVKTGINIQKNQTLMIHSPIEAADFTRIIARIAYEEGARDVVINWKDELTSKIKYLHAPEEVFEEFPNWQKEMYISYASEGAAFLSISASDPELMKDVAATRIAKAQKTASTALKEYRERLMENKNTWCVASIPTKAWAKKVFSHLSEEEAVQKLWTAILEAVRVNTEDPVDAWQQHKDNLKKRTEFLNTNRFKLLHFKNSQGTDLKIQLSEEHLWIGGSEYTPEGVEFIANMPTEEVFTAPSKNGVNGTVVSTKPFNYNGNLIEDFTFTFKDGKIVGFTAKKGYDTLKGIMETDEGAHYLGEVALVPYNSPISNANILFYNTLFDENASSHLALGKAYPVCIKDGENKSKEELDKLGVNDSLVHEDFMIGTPDLEIIGITAEGKEILIFKDGNFAF</sequence>
<keyword evidence="11" id="KW-1185">Reference proteome</keyword>
<evidence type="ECO:0000256" key="1">
    <source>
        <dbReference type="ARBA" id="ARBA00001941"/>
    </source>
</evidence>
<comment type="similarity">
    <text evidence="4">Belongs to the peptidase M29 family.</text>
</comment>
<keyword evidence="5 10" id="KW-0031">Aminopeptidase</keyword>
<dbReference type="EMBL" id="FOHU01000005">
    <property type="protein sequence ID" value="SET16524.1"/>
    <property type="molecule type" value="Genomic_DNA"/>
</dbReference>
<dbReference type="InterPro" id="IPR052170">
    <property type="entry name" value="M29_Exopeptidase"/>
</dbReference>
<comment type="cofactor">
    <cofactor evidence="3">
        <name>Zn(2+)</name>
        <dbReference type="ChEBI" id="CHEBI:29105"/>
    </cofactor>
</comment>
<dbReference type="Proteomes" id="UP000199568">
    <property type="component" value="Unassembled WGS sequence"/>
</dbReference>
<dbReference type="AlphaFoldDB" id="A0A1I0CAK9"/>
<evidence type="ECO:0000256" key="9">
    <source>
        <dbReference type="ARBA" id="ARBA00023049"/>
    </source>
</evidence>
<comment type="cofactor">
    <cofactor evidence="1">
        <name>Co(2+)</name>
        <dbReference type="ChEBI" id="CHEBI:48828"/>
    </cofactor>
</comment>
<accession>A0A1I0CAK9</accession>
<dbReference type="InterPro" id="IPR000787">
    <property type="entry name" value="Peptidase_M29"/>
</dbReference>
<proteinExistence type="inferred from homology"/>
<dbReference type="GO" id="GO:0046872">
    <property type="term" value="F:metal ion binding"/>
    <property type="evidence" value="ECO:0007669"/>
    <property type="project" value="UniProtKB-KW"/>
</dbReference>
<dbReference type="InterPro" id="IPR035097">
    <property type="entry name" value="M29_N-terminal"/>
</dbReference>
<evidence type="ECO:0000256" key="3">
    <source>
        <dbReference type="ARBA" id="ARBA00001947"/>
    </source>
</evidence>
<reference evidence="10 11" key="1">
    <citation type="submission" date="2016-10" db="EMBL/GenBank/DDBJ databases">
        <authorList>
            <person name="de Groot N.N."/>
        </authorList>
    </citation>
    <scope>NUCLEOTIDE SEQUENCE [LARGE SCALE GENOMIC DNA]</scope>
    <source>
        <strain evidence="10 11">DSM 18979</strain>
    </source>
</reference>
<dbReference type="OrthoDB" id="9803993at2"/>
<dbReference type="PANTHER" id="PTHR34448:SF3">
    <property type="entry name" value="AMINOPEPTIDASE AMPS"/>
    <property type="match status" value="1"/>
</dbReference>
<dbReference type="PANTHER" id="PTHR34448">
    <property type="entry name" value="AMINOPEPTIDASE"/>
    <property type="match status" value="1"/>
</dbReference>
<keyword evidence="7" id="KW-0479">Metal-binding</keyword>